<sequence length="276" mass="32200">MDGNGAEIVKCIGSKVERRLPIPQEPLPHKNYMDQNVIEFLELISPHFASKGIILSIGTDTYQNRSWKIIWKKIWPLIKDNICGISLYSFELYHLRRRFSPIMICDCPKLRMVNSSYNFPEFLPMTVPALLLIKLWPNGCTCPAGMAFRRCCDATFGQKEARERESRAFFERDLEEFVNSTNPVNLIISLWVRPSADIVPFKLRNNLTGDQFVLQCFDVVEWLLVRCPIERDEEKWAEWENEAAKWDWRRQWNRINVSLNDRDIGDGMLVANEGPS</sequence>
<evidence type="ECO:0000313" key="2">
    <source>
        <dbReference type="WBParaSite" id="Gr19_v10_g11505.t1"/>
    </source>
</evidence>
<organism evidence="1 2">
    <name type="scientific">Globodera rostochiensis</name>
    <name type="common">Golden nematode worm</name>
    <name type="synonym">Heterodera rostochiensis</name>
    <dbReference type="NCBI Taxonomy" id="31243"/>
    <lineage>
        <taxon>Eukaryota</taxon>
        <taxon>Metazoa</taxon>
        <taxon>Ecdysozoa</taxon>
        <taxon>Nematoda</taxon>
        <taxon>Chromadorea</taxon>
        <taxon>Rhabditida</taxon>
        <taxon>Tylenchina</taxon>
        <taxon>Tylenchomorpha</taxon>
        <taxon>Tylenchoidea</taxon>
        <taxon>Heteroderidae</taxon>
        <taxon>Heteroderinae</taxon>
        <taxon>Globodera</taxon>
    </lineage>
</organism>
<keyword evidence="1" id="KW-1185">Reference proteome</keyword>
<dbReference type="WBParaSite" id="Gr19_v10_g11505.t1">
    <property type="protein sequence ID" value="Gr19_v10_g11505.t1"/>
    <property type="gene ID" value="Gr19_v10_g11505"/>
</dbReference>
<name>A0A914GYA8_GLORO</name>
<dbReference type="Proteomes" id="UP000887572">
    <property type="component" value="Unplaced"/>
</dbReference>
<dbReference type="AlphaFoldDB" id="A0A914GYA8"/>
<accession>A0A914GYA8</accession>
<evidence type="ECO:0000313" key="1">
    <source>
        <dbReference type="Proteomes" id="UP000887572"/>
    </source>
</evidence>
<reference evidence="2" key="1">
    <citation type="submission" date="2022-11" db="UniProtKB">
        <authorList>
            <consortium name="WormBaseParasite"/>
        </authorList>
    </citation>
    <scope>IDENTIFICATION</scope>
</reference>
<protein>
    <submittedName>
        <fullName evidence="2">Uncharacterized protein</fullName>
    </submittedName>
</protein>
<proteinExistence type="predicted"/>